<keyword evidence="4" id="KW-1185">Reference proteome</keyword>
<feature type="domain" description="FAD-binding" evidence="2">
    <location>
        <begin position="7"/>
        <end position="321"/>
    </location>
</feature>
<evidence type="ECO:0000313" key="3">
    <source>
        <dbReference type="EMBL" id="TCT10894.1"/>
    </source>
</evidence>
<dbReference type="NCBIfam" id="NF004833">
    <property type="entry name" value="PRK06185.1-1"/>
    <property type="match status" value="1"/>
</dbReference>
<dbReference type="SUPFAM" id="SSF51905">
    <property type="entry name" value="FAD/NAD(P)-binding domain"/>
    <property type="match status" value="1"/>
</dbReference>
<dbReference type="PANTHER" id="PTHR43476:SF5">
    <property type="entry name" value="FAD-DEPENDENT MONOOXYGENASE"/>
    <property type="match status" value="1"/>
</dbReference>
<reference evidence="3 4" key="1">
    <citation type="submission" date="2019-03" db="EMBL/GenBank/DDBJ databases">
        <title>Genomic Encyclopedia of Type Strains, Phase IV (KMG-IV): sequencing the most valuable type-strain genomes for metagenomic binning, comparative biology and taxonomic classification.</title>
        <authorList>
            <person name="Goeker M."/>
        </authorList>
    </citation>
    <scope>NUCLEOTIDE SEQUENCE [LARGE SCALE GENOMIC DNA]</scope>
    <source>
        <strain evidence="3 4">DSM 24591</strain>
    </source>
</reference>
<dbReference type="InterPro" id="IPR036188">
    <property type="entry name" value="FAD/NAD-bd_sf"/>
</dbReference>
<dbReference type="AlphaFoldDB" id="A0A4R3MB83"/>
<evidence type="ECO:0000313" key="4">
    <source>
        <dbReference type="Proteomes" id="UP000295525"/>
    </source>
</evidence>
<dbReference type="Gene3D" id="3.50.50.60">
    <property type="entry name" value="FAD/NAD(P)-binding domain"/>
    <property type="match status" value="2"/>
</dbReference>
<evidence type="ECO:0000256" key="1">
    <source>
        <dbReference type="ARBA" id="ARBA00023002"/>
    </source>
</evidence>
<dbReference type="GO" id="GO:0071949">
    <property type="term" value="F:FAD binding"/>
    <property type="evidence" value="ECO:0007669"/>
    <property type="project" value="InterPro"/>
</dbReference>
<proteinExistence type="predicted"/>
<organism evidence="3 4">
    <name type="scientific">Paralcaligenes ureilyticus</name>
    <dbReference type="NCBI Taxonomy" id="627131"/>
    <lineage>
        <taxon>Bacteria</taxon>
        <taxon>Pseudomonadati</taxon>
        <taxon>Pseudomonadota</taxon>
        <taxon>Betaproteobacteria</taxon>
        <taxon>Burkholderiales</taxon>
        <taxon>Alcaligenaceae</taxon>
        <taxon>Paralcaligenes</taxon>
    </lineage>
</organism>
<name>A0A4R3MB83_9BURK</name>
<gene>
    <name evidence="3" type="ORF">EDC26_101114</name>
</gene>
<dbReference type="OrthoDB" id="8591538at2"/>
<evidence type="ECO:0000259" key="2">
    <source>
        <dbReference type="Pfam" id="PF01494"/>
    </source>
</evidence>
<keyword evidence="1" id="KW-0560">Oxidoreductase</keyword>
<dbReference type="InterPro" id="IPR050631">
    <property type="entry name" value="PheA/TfdB_FAD_monoxygenase"/>
</dbReference>
<dbReference type="Proteomes" id="UP000295525">
    <property type="component" value="Unassembled WGS sequence"/>
</dbReference>
<dbReference type="InterPro" id="IPR002938">
    <property type="entry name" value="FAD-bd"/>
</dbReference>
<dbReference type="NCBIfam" id="NF004834">
    <property type="entry name" value="PRK06185.1-3"/>
    <property type="match status" value="1"/>
</dbReference>
<dbReference type="PRINTS" id="PR00420">
    <property type="entry name" value="RNGMNOXGNASE"/>
</dbReference>
<comment type="caution">
    <text evidence="3">The sequence shown here is derived from an EMBL/GenBank/DDBJ whole genome shotgun (WGS) entry which is preliminary data.</text>
</comment>
<accession>A0A4R3MB83</accession>
<dbReference type="Pfam" id="PF01494">
    <property type="entry name" value="FAD_binding_3"/>
    <property type="match status" value="1"/>
</dbReference>
<dbReference type="GO" id="GO:0016491">
    <property type="term" value="F:oxidoreductase activity"/>
    <property type="evidence" value="ECO:0007669"/>
    <property type="project" value="UniProtKB-KW"/>
</dbReference>
<dbReference type="EMBL" id="SMAJ01000001">
    <property type="protein sequence ID" value="TCT10894.1"/>
    <property type="molecule type" value="Genomic_DNA"/>
</dbReference>
<sequence>MESTVKTRCCIVGGGPAGIMLGLLLARANVATVVLEKHADFLRDFRGDTVHPSTLEILTELGLKQRFDALPQRRINEIEGWFADGAHVMGDFRGLKPFPYMSLVPQWDLLNMLAEEAQRHPNFTLHMNTEATGLLYHDNRVAAVTATTPEGVLHVHADLVIGCDGRQSCLRDAAALQPQNLGAPMDVLWFRLPRHPDDPAGTYGVPGKGNFLVLLNRNDYWQAACVIAKGGSARLRADPIADFRARIARRVPFLADRIDTLASWDEVKLLEVRVDRLPQWHRPGLLLIGDAAHAMSPIGGVGINLAIQDAVAAANILAPALLAPGLPNDATLAAVQQRRLLPTKIIQAIQVLLQRRIIAPALASQDDGKPMRLSGVVRFFLRSRLIRSIPARVFGKGFRREHVRSPQPPAS</sequence>
<protein>
    <submittedName>
        <fullName evidence="3">2-polyprenyl-6-methoxyphenol hydroxylase-like FAD-dependent oxidoreductase</fullName>
    </submittedName>
</protein>
<dbReference type="PANTHER" id="PTHR43476">
    <property type="entry name" value="3-(3-HYDROXY-PHENYL)PROPIONATE/3-HYDROXYCINNAMIC ACID HYDROXYLASE"/>
    <property type="match status" value="1"/>
</dbReference>